<evidence type="ECO:0000313" key="1">
    <source>
        <dbReference type="EMBL" id="RAH53913.1"/>
    </source>
</evidence>
<proteinExistence type="predicted"/>
<dbReference type="EMBL" id="KZ825074">
    <property type="protein sequence ID" value="RAH53913.1"/>
    <property type="molecule type" value="Genomic_DNA"/>
</dbReference>
<organism evidence="1 2">
    <name type="scientific">Aspergillus piperis CBS 112811</name>
    <dbReference type="NCBI Taxonomy" id="1448313"/>
    <lineage>
        <taxon>Eukaryota</taxon>
        <taxon>Fungi</taxon>
        <taxon>Dikarya</taxon>
        <taxon>Ascomycota</taxon>
        <taxon>Pezizomycotina</taxon>
        <taxon>Eurotiomycetes</taxon>
        <taxon>Eurotiomycetidae</taxon>
        <taxon>Eurotiales</taxon>
        <taxon>Aspergillaceae</taxon>
        <taxon>Aspergillus</taxon>
        <taxon>Aspergillus subgen. Circumdati</taxon>
    </lineage>
</organism>
<sequence>MPGSDTSDEFNDDVFIVDIDTIQAHGIGVADITKLKTNGYYTVAVCIVRSIIGSLKRASLLTCSVCSRCYPQESVEDKGIQ</sequence>
<dbReference type="GeneID" id="37157511"/>
<name>A0A8G1QUJ8_9EURO</name>
<protein>
    <submittedName>
        <fullName evidence="1">Uncharacterized protein</fullName>
    </submittedName>
</protein>
<dbReference type="AlphaFoldDB" id="A0A8G1QUJ8"/>
<gene>
    <name evidence="1" type="ORF">BO85DRAFT_146513</name>
</gene>
<dbReference type="RefSeq" id="XP_025511835.1">
    <property type="nucleotide sequence ID" value="XM_025654109.1"/>
</dbReference>
<evidence type="ECO:0000313" key="2">
    <source>
        <dbReference type="Proteomes" id="UP000249526"/>
    </source>
</evidence>
<keyword evidence="2" id="KW-1185">Reference proteome</keyword>
<dbReference type="Gene3D" id="1.10.150.20">
    <property type="entry name" value="5' to 3' exonuclease, C-terminal subdomain"/>
    <property type="match status" value="1"/>
</dbReference>
<dbReference type="Proteomes" id="UP000249526">
    <property type="component" value="Unassembled WGS sequence"/>
</dbReference>
<accession>A0A8G1QUJ8</accession>
<reference evidence="1 2" key="1">
    <citation type="submission" date="2018-02" db="EMBL/GenBank/DDBJ databases">
        <title>The genomes of Aspergillus section Nigri reveals drivers in fungal speciation.</title>
        <authorList>
            <consortium name="DOE Joint Genome Institute"/>
            <person name="Vesth T.C."/>
            <person name="Nybo J."/>
            <person name="Theobald S."/>
            <person name="Brandl J."/>
            <person name="Frisvad J.C."/>
            <person name="Nielsen K.F."/>
            <person name="Lyhne E.K."/>
            <person name="Kogle M.E."/>
            <person name="Kuo A."/>
            <person name="Riley R."/>
            <person name="Clum A."/>
            <person name="Nolan M."/>
            <person name="Lipzen A."/>
            <person name="Salamov A."/>
            <person name="Henrissat B."/>
            <person name="Wiebenga A."/>
            <person name="De vries R.P."/>
            <person name="Grigoriev I.V."/>
            <person name="Mortensen U.H."/>
            <person name="Andersen M.R."/>
            <person name="Baker S.E."/>
        </authorList>
    </citation>
    <scope>NUCLEOTIDE SEQUENCE [LARGE SCALE GENOMIC DNA]</scope>
    <source>
        <strain evidence="1 2">CBS 112811</strain>
    </source>
</reference>